<name>A0A8J3GM65_9HYPH</name>
<accession>A0A8J3GM65</accession>
<dbReference type="AlphaFoldDB" id="A0A8J3GM65"/>
<dbReference type="RefSeq" id="WP_189506722.1">
    <property type="nucleotide sequence ID" value="NZ_BMZQ01000004.1"/>
</dbReference>
<comment type="caution">
    <text evidence="1">The sequence shown here is derived from an EMBL/GenBank/DDBJ whole genome shotgun (WGS) entry which is preliminary data.</text>
</comment>
<protein>
    <submittedName>
        <fullName evidence="1">Uncharacterized protein</fullName>
    </submittedName>
</protein>
<dbReference type="Proteomes" id="UP000630142">
    <property type="component" value="Unassembled WGS sequence"/>
</dbReference>
<evidence type="ECO:0000313" key="1">
    <source>
        <dbReference type="EMBL" id="GHD22136.1"/>
    </source>
</evidence>
<evidence type="ECO:0000313" key="2">
    <source>
        <dbReference type="Proteomes" id="UP000630142"/>
    </source>
</evidence>
<dbReference type="EMBL" id="BMZQ01000004">
    <property type="protein sequence ID" value="GHD22136.1"/>
    <property type="molecule type" value="Genomic_DNA"/>
</dbReference>
<reference evidence="1" key="1">
    <citation type="journal article" date="2014" name="Int. J. Syst. Evol. Microbiol.">
        <title>Complete genome sequence of Corynebacterium casei LMG S-19264T (=DSM 44701T), isolated from a smear-ripened cheese.</title>
        <authorList>
            <consortium name="US DOE Joint Genome Institute (JGI-PGF)"/>
            <person name="Walter F."/>
            <person name="Albersmeier A."/>
            <person name="Kalinowski J."/>
            <person name="Ruckert C."/>
        </authorList>
    </citation>
    <scope>NUCLEOTIDE SEQUENCE</scope>
    <source>
        <strain evidence="1">KCTC 42249</strain>
    </source>
</reference>
<sequence>MNFHQVLTPRQNAEDFVHRIEGIIGTVALDCGCRERVNDALHRFAAMEKQRETRRHLLSSRQHRDAIAALMDLLAELEEISWQDSDRPVFAELAHLFDDIAEHAMRGAEDLRMMAAEAPAD</sequence>
<proteinExistence type="predicted"/>
<keyword evidence="2" id="KW-1185">Reference proteome</keyword>
<organism evidence="1 2">
    <name type="scientific">Tianweitania populi</name>
    <dbReference type="NCBI Taxonomy" id="1607949"/>
    <lineage>
        <taxon>Bacteria</taxon>
        <taxon>Pseudomonadati</taxon>
        <taxon>Pseudomonadota</taxon>
        <taxon>Alphaproteobacteria</taxon>
        <taxon>Hyphomicrobiales</taxon>
        <taxon>Phyllobacteriaceae</taxon>
        <taxon>Tianweitania</taxon>
    </lineage>
</organism>
<gene>
    <name evidence="1" type="ORF">GCM10016234_36280</name>
</gene>
<reference evidence="1" key="2">
    <citation type="submission" date="2020-09" db="EMBL/GenBank/DDBJ databases">
        <authorList>
            <person name="Sun Q."/>
            <person name="Kim S."/>
        </authorList>
    </citation>
    <scope>NUCLEOTIDE SEQUENCE</scope>
    <source>
        <strain evidence="1">KCTC 42249</strain>
    </source>
</reference>